<evidence type="ECO:0000256" key="1">
    <source>
        <dbReference type="ARBA" id="ARBA00000073"/>
    </source>
</evidence>
<comment type="similarity">
    <text evidence="2">Belongs to the pseudouridine synthase RluA family.</text>
</comment>
<evidence type="ECO:0000256" key="3">
    <source>
        <dbReference type="ARBA" id="ARBA00023235"/>
    </source>
</evidence>
<sequence>MQIKEKEMSKEKAYKLLALQEGISNNKAKELIDKGLVYVGDQKVKIARADIDEDTKFRIEMPQDISIIFEDDYIVAVDKPAFIESYDVEKIMPNLKLLHRLDRETSGVLLLSKDEVFTSEAIEAFKQKKVIKDYVAWVDGIIYEEQEIEVPITTIKKGGAAFSKVDLKSGKPAKTTIKPLEVQGKKSKIDIRIDTGRTHQIRVHLAHMGYPIVGDEKYGSRTKAKRILLHAKRISLLGYDFTSPEPKDIARYK</sequence>
<evidence type="ECO:0000256" key="2">
    <source>
        <dbReference type="ARBA" id="ARBA00010876"/>
    </source>
</evidence>
<evidence type="ECO:0000313" key="8">
    <source>
        <dbReference type="EMBL" id="CUV65180.1"/>
    </source>
</evidence>
<dbReference type="SUPFAM" id="SSF55120">
    <property type="entry name" value="Pseudouridine synthase"/>
    <property type="match status" value="1"/>
</dbReference>
<dbReference type="Gene3D" id="3.30.2350.10">
    <property type="entry name" value="Pseudouridine synthase"/>
    <property type="match status" value="1"/>
</dbReference>
<dbReference type="InterPro" id="IPR006224">
    <property type="entry name" value="PsdUridine_synth_RluA-like_CS"/>
</dbReference>
<dbReference type="PROSITE" id="PS50889">
    <property type="entry name" value="S4"/>
    <property type="match status" value="1"/>
</dbReference>
<evidence type="ECO:0000256" key="6">
    <source>
        <dbReference type="PROSITE-ProRule" id="PRU00182"/>
    </source>
</evidence>
<proteinExistence type="inferred from homology"/>
<dbReference type="Pfam" id="PF00849">
    <property type="entry name" value="PseudoU_synth_2"/>
    <property type="match status" value="1"/>
</dbReference>
<dbReference type="SUPFAM" id="SSF55174">
    <property type="entry name" value="Alpha-L RNA-binding motif"/>
    <property type="match status" value="1"/>
</dbReference>
<keyword evidence="3 8" id="KW-0413">Isomerase</keyword>
<dbReference type="GO" id="GO:0000455">
    <property type="term" value="P:enzyme-directed rRNA pseudouridine synthesis"/>
    <property type="evidence" value="ECO:0007669"/>
    <property type="project" value="TreeGrafter"/>
</dbReference>
<accession>A0A0S4XMF5</accession>
<dbReference type="PANTHER" id="PTHR21600">
    <property type="entry name" value="MITOCHONDRIAL RNA PSEUDOURIDINE SYNTHASE"/>
    <property type="match status" value="1"/>
</dbReference>
<dbReference type="InterPro" id="IPR050188">
    <property type="entry name" value="RluA_PseudoU_synthase"/>
</dbReference>
<dbReference type="CDD" id="cd02869">
    <property type="entry name" value="PseudoU_synth_RluA_like"/>
    <property type="match status" value="1"/>
</dbReference>
<dbReference type="InterPro" id="IPR006145">
    <property type="entry name" value="PsdUridine_synth_RsuA/RluA"/>
</dbReference>
<organism evidence="8">
    <name type="scientific">Sulfurovum sp. enrichment culture clone C5</name>
    <dbReference type="NCBI Taxonomy" id="497650"/>
    <lineage>
        <taxon>Bacteria</taxon>
        <taxon>Pseudomonadati</taxon>
        <taxon>Campylobacterota</taxon>
        <taxon>Epsilonproteobacteria</taxon>
        <taxon>Campylobacterales</taxon>
        <taxon>Sulfurovaceae</taxon>
        <taxon>Sulfurovum</taxon>
        <taxon>environmental samples</taxon>
    </lineage>
</organism>
<dbReference type="PROSITE" id="PS01129">
    <property type="entry name" value="PSI_RLU"/>
    <property type="match status" value="1"/>
</dbReference>
<keyword evidence="6" id="KW-0694">RNA-binding</keyword>
<dbReference type="GO" id="GO:0140098">
    <property type="term" value="F:catalytic activity, acting on RNA"/>
    <property type="evidence" value="ECO:0007669"/>
    <property type="project" value="UniProtKB-ARBA"/>
</dbReference>
<evidence type="ECO:0000256" key="4">
    <source>
        <dbReference type="ARBA" id="ARBA00031870"/>
    </source>
</evidence>
<feature type="domain" description="Pseudouridine synthase RsuA/RluA-like" evidence="7">
    <location>
        <begin position="88"/>
        <end position="207"/>
    </location>
</feature>
<protein>
    <recommendedName>
        <fullName evidence="4">RNA pseudouridylate synthase</fullName>
    </recommendedName>
    <alternativeName>
        <fullName evidence="5">RNA-uridine isomerase</fullName>
    </alternativeName>
</protein>
<reference evidence="8" key="1">
    <citation type="submission" date="2015-11" db="EMBL/GenBank/DDBJ databases">
        <authorList>
            <person name="Zhang Y."/>
            <person name="Guo Z."/>
        </authorList>
    </citation>
    <scope>NUCLEOTIDE SEQUENCE</scope>
    <source>
        <strain evidence="8">BN30871</strain>
    </source>
</reference>
<dbReference type="EMBL" id="FAXN01000020">
    <property type="protein sequence ID" value="CUV65180.1"/>
    <property type="molecule type" value="Genomic_DNA"/>
</dbReference>
<evidence type="ECO:0000259" key="7">
    <source>
        <dbReference type="Pfam" id="PF00849"/>
    </source>
</evidence>
<dbReference type="PANTHER" id="PTHR21600:SF44">
    <property type="entry name" value="RIBOSOMAL LARGE SUBUNIT PSEUDOURIDINE SYNTHASE D"/>
    <property type="match status" value="1"/>
</dbReference>
<comment type="catalytic activity">
    <reaction evidence="1">
        <text>a uridine in RNA = a pseudouridine in RNA</text>
        <dbReference type="Rhea" id="RHEA:48348"/>
        <dbReference type="Rhea" id="RHEA-COMP:12068"/>
        <dbReference type="Rhea" id="RHEA-COMP:12069"/>
        <dbReference type="ChEBI" id="CHEBI:65314"/>
        <dbReference type="ChEBI" id="CHEBI:65315"/>
    </reaction>
</comment>
<dbReference type="GO" id="GO:0003723">
    <property type="term" value="F:RNA binding"/>
    <property type="evidence" value="ECO:0007669"/>
    <property type="project" value="UniProtKB-KW"/>
</dbReference>
<dbReference type="AlphaFoldDB" id="A0A0S4XMF5"/>
<evidence type="ECO:0000256" key="5">
    <source>
        <dbReference type="ARBA" id="ARBA00033164"/>
    </source>
</evidence>
<dbReference type="GO" id="GO:0009982">
    <property type="term" value="F:pseudouridine synthase activity"/>
    <property type="evidence" value="ECO:0007669"/>
    <property type="project" value="InterPro"/>
</dbReference>
<dbReference type="InterPro" id="IPR020103">
    <property type="entry name" value="PsdUridine_synth_cat_dom_sf"/>
</dbReference>
<gene>
    <name evidence="8" type="primary">rluC</name>
    <name evidence="8" type="ORF">BN3087_210027</name>
</gene>
<name>A0A0S4XMF5_9BACT</name>